<dbReference type="Proteomes" id="UP000664761">
    <property type="component" value="Unassembled WGS sequence"/>
</dbReference>
<comment type="caution">
    <text evidence="2">The sequence shown here is derived from an EMBL/GenBank/DDBJ whole genome shotgun (WGS) entry which is preliminary data.</text>
</comment>
<proteinExistence type="predicted"/>
<evidence type="ECO:0000313" key="3">
    <source>
        <dbReference type="Proteomes" id="UP000664761"/>
    </source>
</evidence>
<feature type="coiled-coil region" evidence="1">
    <location>
        <begin position="7"/>
        <end position="63"/>
    </location>
</feature>
<sequence length="90" mass="10544">MENQDFQKELRNQINEWDADIARLMARADEARPEVRARYLADIGRLKSQKKKVEARLKDLENSQEDMSGGLDITREKQVASVINPLERFR</sequence>
<gene>
    <name evidence="2" type="ORF">J0X12_09670</name>
</gene>
<organism evidence="2 3">
    <name type="scientific">Sneathiella sedimenti</name>
    <dbReference type="NCBI Taxonomy" id="2816034"/>
    <lineage>
        <taxon>Bacteria</taxon>
        <taxon>Pseudomonadati</taxon>
        <taxon>Pseudomonadota</taxon>
        <taxon>Alphaproteobacteria</taxon>
        <taxon>Sneathiellales</taxon>
        <taxon>Sneathiellaceae</taxon>
        <taxon>Sneathiella</taxon>
    </lineage>
</organism>
<accession>A0ABS3F5X4</accession>
<dbReference type="RefSeq" id="WP_207044906.1">
    <property type="nucleotide sequence ID" value="NZ_JAFLNC010000003.1"/>
</dbReference>
<dbReference type="EMBL" id="JAFLNC010000003">
    <property type="protein sequence ID" value="MBO0333883.1"/>
    <property type="molecule type" value="Genomic_DNA"/>
</dbReference>
<reference evidence="2 3" key="1">
    <citation type="submission" date="2021-03" db="EMBL/GenBank/DDBJ databases">
        <title>Sneathiella sp. CAU 1612 isolated from Kang Won-do.</title>
        <authorList>
            <person name="Kim W."/>
        </authorList>
    </citation>
    <scope>NUCLEOTIDE SEQUENCE [LARGE SCALE GENOMIC DNA]</scope>
    <source>
        <strain evidence="2 3">CAU 1612</strain>
    </source>
</reference>
<protein>
    <recommendedName>
        <fullName evidence="4">DUF465 domain-containing protein</fullName>
    </recommendedName>
</protein>
<evidence type="ECO:0008006" key="4">
    <source>
        <dbReference type="Google" id="ProtNLM"/>
    </source>
</evidence>
<keyword evidence="1" id="KW-0175">Coiled coil</keyword>
<evidence type="ECO:0000256" key="1">
    <source>
        <dbReference type="SAM" id="Coils"/>
    </source>
</evidence>
<name>A0ABS3F5X4_9PROT</name>
<keyword evidence="3" id="KW-1185">Reference proteome</keyword>
<evidence type="ECO:0000313" key="2">
    <source>
        <dbReference type="EMBL" id="MBO0333883.1"/>
    </source>
</evidence>